<dbReference type="GO" id="GO:0005509">
    <property type="term" value="F:calcium ion binding"/>
    <property type="evidence" value="ECO:0007669"/>
    <property type="project" value="InterPro"/>
</dbReference>
<dbReference type="GO" id="GO:0006508">
    <property type="term" value="P:proteolysis"/>
    <property type="evidence" value="ECO:0007669"/>
    <property type="project" value="InterPro"/>
</dbReference>
<dbReference type="Gene3D" id="2.60.40.10">
    <property type="entry name" value="Immunoglobulins"/>
    <property type="match status" value="2"/>
</dbReference>
<feature type="non-terminal residue" evidence="6">
    <location>
        <position position="1795"/>
    </location>
</feature>
<feature type="signal peptide" evidence="4">
    <location>
        <begin position="1"/>
        <end position="24"/>
    </location>
</feature>
<protein>
    <recommendedName>
        <fullName evidence="5">Fibronectin type-III domain-containing protein</fullName>
    </recommendedName>
</protein>
<dbReference type="GO" id="GO:0005576">
    <property type="term" value="C:extracellular region"/>
    <property type="evidence" value="ECO:0007669"/>
    <property type="project" value="InterPro"/>
</dbReference>
<feature type="region of interest" description="Disordered" evidence="3">
    <location>
        <begin position="1772"/>
        <end position="1795"/>
    </location>
</feature>
<evidence type="ECO:0000313" key="6">
    <source>
        <dbReference type="EMBL" id="CAE8581691.1"/>
    </source>
</evidence>
<dbReference type="PROSITE" id="PS50853">
    <property type="entry name" value="FN3"/>
    <property type="match status" value="1"/>
</dbReference>
<evidence type="ECO:0000256" key="3">
    <source>
        <dbReference type="SAM" id="MobiDB-lite"/>
    </source>
</evidence>
<feature type="compositionally biased region" description="Basic and acidic residues" evidence="3">
    <location>
        <begin position="1469"/>
        <end position="1480"/>
    </location>
</feature>
<dbReference type="InterPro" id="IPR013783">
    <property type="entry name" value="Ig-like_fold"/>
</dbReference>
<reference evidence="6" key="1">
    <citation type="submission" date="2021-02" db="EMBL/GenBank/DDBJ databases">
        <authorList>
            <person name="Dougan E. K."/>
            <person name="Rhodes N."/>
            <person name="Thang M."/>
            <person name="Chan C."/>
        </authorList>
    </citation>
    <scope>NUCLEOTIDE SEQUENCE</scope>
</reference>
<dbReference type="Pfam" id="PF05345">
    <property type="entry name" value="He_PIG"/>
    <property type="match status" value="1"/>
</dbReference>
<dbReference type="InterPro" id="IPR003961">
    <property type="entry name" value="FN3_dom"/>
</dbReference>
<evidence type="ECO:0000256" key="1">
    <source>
        <dbReference type="ARBA" id="ARBA00022737"/>
    </source>
</evidence>
<feature type="region of interest" description="Disordered" evidence="3">
    <location>
        <begin position="1671"/>
        <end position="1728"/>
    </location>
</feature>
<keyword evidence="7" id="KW-1185">Reference proteome</keyword>
<dbReference type="CDD" id="cd00063">
    <property type="entry name" value="FN3"/>
    <property type="match status" value="1"/>
</dbReference>
<evidence type="ECO:0000256" key="4">
    <source>
        <dbReference type="SAM" id="SignalP"/>
    </source>
</evidence>
<gene>
    <name evidence="6" type="ORF">PGLA1383_LOCUS705</name>
</gene>
<keyword evidence="2" id="KW-1015">Disulfide bond</keyword>
<accession>A0A813D7D4</accession>
<keyword evidence="4" id="KW-0732">Signal</keyword>
<dbReference type="InterPro" id="IPR000177">
    <property type="entry name" value="Apple"/>
</dbReference>
<evidence type="ECO:0000256" key="2">
    <source>
        <dbReference type="ARBA" id="ARBA00023157"/>
    </source>
</evidence>
<feature type="chain" id="PRO_5032796772" description="Fibronectin type-III domain-containing protein" evidence="4">
    <location>
        <begin position="25"/>
        <end position="1795"/>
    </location>
</feature>
<dbReference type="EMBL" id="CAJNNV010000165">
    <property type="protein sequence ID" value="CAE8581691.1"/>
    <property type="molecule type" value="Genomic_DNA"/>
</dbReference>
<dbReference type="Proteomes" id="UP000654075">
    <property type="component" value="Unassembled WGS sequence"/>
</dbReference>
<dbReference type="InterPro" id="IPR015919">
    <property type="entry name" value="Cadherin-like_sf"/>
</dbReference>
<evidence type="ECO:0000313" key="7">
    <source>
        <dbReference type="Proteomes" id="UP000654075"/>
    </source>
</evidence>
<feature type="region of interest" description="Disordered" evidence="3">
    <location>
        <begin position="1451"/>
        <end position="1480"/>
    </location>
</feature>
<feature type="compositionally biased region" description="Basic and acidic residues" evidence="3">
    <location>
        <begin position="1687"/>
        <end position="1704"/>
    </location>
</feature>
<dbReference type="InterPro" id="IPR036116">
    <property type="entry name" value="FN3_sf"/>
</dbReference>
<dbReference type="OrthoDB" id="416534at2759"/>
<evidence type="ECO:0000259" key="5">
    <source>
        <dbReference type="PROSITE" id="PS50853"/>
    </source>
</evidence>
<dbReference type="Gene3D" id="3.50.4.10">
    <property type="entry name" value="Hepatocyte Growth Factor"/>
    <property type="match status" value="1"/>
</dbReference>
<dbReference type="SMART" id="SM00223">
    <property type="entry name" value="APPLE"/>
    <property type="match status" value="1"/>
</dbReference>
<dbReference type="GO" id="GO:0016020">
    <property type="term" value="C:membrane"/>
    <property type="evidence" value="ECO:0007669"/>
    <property type="project" value="InterPro"/>
</dbReference>
<dbReference type="SUPFAM" id="SSF49265">
    <property type="entry name" value="Fibronectin type III"/>
    <property type="match status" value="1"/>
</dbReference>
<dbReference type="SUPFAM" id="SSF49313">
    <property type="entry name" value="Cadherin-like"/>
    <property type="match status" value="1"/>
</dbReference>
<sequence length="1795" mass="195264">MVLLPRIAGSFLCLLLLGQKLTSAYNVGVSLVQVGRDDVFFTLTVPANALSGKMWSFLTNPSGSALSESDLRSGVGRLGTGLCMKASFTINTAISEIGLISCGLEFGGSYTMHTLFQDVNNTATIVNENVSIPEEPNPLPAGPFCYDVDCDYQGAQGFKNVFADTAILCQAVCARYADCRHFRYTYSPALSDYKTCSLLKTGPITNRSNPEPGIITGPQNCSSRAVLYYKPRVNLITTFPSPLVREVPSEIQVNGENFDPQYDRIVVIPWSRTCGQADTSPYEVNGTSPSTFVDWVRMLCNNTGSANARLFCGVPPASVIFSQTLGKLRVCVCDAGETPFGCDYLGGRPEYFSVYVNFPELQVRGPYLDQTKPCAAGRACTITGILGYGLRTGDKIMLRESCNNHGSPAVKAYSSASQGSEVGADGGIYVFDEPNLAVCPPNHQDGPCETSRMCWCPAGSPSTHSCTQDSDFIIDAGEMVFNGPPGIVDNIVILQEDSLSFTVRWDYPSQDGGGPVRFYTVFFYACAGGNYTDGLSTDVVVPAEIGENRYGIALNASYQFREPLFSAIPVPLTPATRYCVKIQATNDAGSTDVDTAQVFAWVTDVPPPTGLSYPDSPLYIEQGASMTPLVPQVTVQDCRDLPSVANTVPNLRADDCEVQNYDISPPLPSGLTINPSTGVISGTPLEVRPRPGIYTVTATNAGGKTSCFISLGIAGRLENLSFSMCLSSFALTDAVVTFQTPSGSDGAWYSTYAAFPQTLRITVTSNKYLVLYRTDGAFLGDAPRSRAIACGSLLGDTSSSSDRGFPPPTLCHWEARGVRDSPGSRADLTFQGGATFEAGQQYQMVLKVRVAPEAVSGQELLKLELFPSEKGEDHRSHESELFGAWTPTDALRNWLPALSPRSAAPLDVPYKNSPFFNGKPSYEPGFKNPLLGDVPNGLPYPWGFPAPGPTTCFNYSSVCPTSPHEFANMPSDTAWYQDTDPDSGMFPAFAAAVGSVPLIGTVLRTLLFNPFNGYKAKLLLLSSQCRCDGSFGEWGEGQRTDFAFGKPRIQSHSFSGTEYFAFGIARALQEVSSLIDHDRVNRPRKHAEEMAAAASAPVLALTDGSDTSGGVAAAAGAPALPASLGAWQPLGFGPPLRPDQFGRWQQTLRSFPVTSATWGSAKAQFEDWQRQVREAGQAAAPPRDPFGRDLAPHGYAEPQAPHGYMLAPGPPPGYYPGAAPPFAGVTAAPPGGVFHKGERADRDRKRVTLSAKSSMLVQATIDAPAALAYPAWLSTRTHISHLKTGAQAPSADAAKSRHLKTAAQAPRRRGADAAKSRHLKTGAQVWWPMRLLEKGGLGFPDAVVPERAHRNCWIEGDIFLSGQSDEFADFSEEMLCSSGQPEYILEDVQVPTSPERKLVGSRPSSFMARRAPVVEKQGPRLIGKDFKSVNARRNPIHIDACMDFESTRIVRQESRHEVRGPGARSTGGGDKEKQSDRNTVREYGAQVPNYRIAGEQHYRLPFKDKGAMLEVQPHKEWSNVPAHRTFTELKAARRAANVPDLTCDIDGDGGVGPHDYFISKYFSKEQENRLNTGERGKVVEALENGWLDKFAFGFEQAGAQRQNVVKQIRGKIFTGDNMAELNEVYPPHWNSGKEPNFRTFTDLKANRKATFRNEANALKIAEMERNPETILEPDPKQENMVSNPEFTSRKQRDAAWNRDSRARGGLDPSNSHIDPSRASMDPGLGYVGNPAIATRSGLRDERRQKGIEELEAARRVAETDYLPMNAQHTRVEYEEHELRRPNPNAMTANKLKDRR</sequence>
<organism evidence="6 7">
    <name type="scientific">Polarella glacialis</name>
    <name type="common">Dinoflagellate</name>
    <dbReference type="NCBI Taxonomy" id="89957"/>
    <lineage>
        <taxon>Eukaryota</taxon>
        <taxon>Sar</taxon>
        <taxon>Alveolata</taxon>
        <taxon>Dinophyceae</taxon>
        <taxon>Suessiales</taxon>
        <taxon>Suessiaceae</taxon>
        <taxon>Polarella</taxon>
    </lineage>
</organism>
<proteinExistence type="predicted"/>
<keyword evidence="1" id="KW-0677">Repeat</keyword>
<name>A0A813D7D4_POLGL</name>
<comment type="caution">
    <text evidence="6">The sequence shown here is derived from an EMBL/GenBank/DDBJ whole genome shotgun (WGS) entry which is preliminary data.</text>
</comment>
<feature type="domain" description="Fibronectin type-III" evidence="5">
    <location>
        <begin position="484"/>
        <end position="608"/>
    </location>
</feature>